<evidence type="ECO:0000313" key="2">
    <source>
        <dbReference type="Proteomes" id="UP000824890"/>
    </source>
</evidence>
<comment type="caution">
    <text evidence="1">The sequence shown here is derived from an EMBL/GenBank/DDBJ whole genome shotgun (WGS) entry which is preliminary data.</text>
</comment>
<dbReference type="Proteomes" id="UP000824890">
    <property type="component" value="Unassembled WGS sequence"/>
</dbReference>
<sequence length="100" mass="10940">MARENSCLSRIAAVGGALGGVVGDVFGTYEATIFKLERMIKSGVLASLSPWGWAYESKVLRPTNYVQLGGGIRSIRIPSCWPLYTLRTISVKFVPCKVSW</sequence>
<gene>
    <name evidence="1" type="ORF">HID58_044835</name>
</gene>
<proteinExistence type="predicted"/>
<reference evidence="1 2" key="1">
    <citation type="submission" date="2021-05" db="EMBL/GenBank/DDBJ databases">
        <title>Genome Assembly of Synthetic Allotetraploid Brassica napus Reveals Homoeologous Exchanges between Subgenomes.</title>
        <authorList>
            <person name="Davis J.T."/>
        </authorList>
    </citation>
    <scope>NUCLEOTIDE SEQUENCE [LARGE SCALE GENOMIC DNA]</scope>
    <source>
        <strain evidence="2">cv. Da-Ae</strain>
        <tissue evidence="1">Seedling</tissue>
    </source>
</reference>
<protein>
    <submittedName>
        <fullName evidence="1">Uncharacterized protein</fullName>
    </submittedName>
</protein>
<accession>A0ABQ7XFP4</accession>
<organism evidence="1 2">
    <name type="scientific">Brassica napus</name>
    <name type="common">Rape</name>
    <dbReference type="NCBI Taxonomy" id="3708"/>
    <lineage>
        <taxon>Eukaryota</taxon>
        <taxon>Viridiplantae</taxon>
        <taxon>Streptophyta</taxon>
        <taxon>Embryophyta</taxon>
        <taxon>Tracheophyta</taxon>
        <taxon>Spermatophyta</taxon>
        <taxon>Magnoliopsida</taxon>
        <taxon>eudicotyledons</taxon>
        <taxon>Gunneridae</taxon>
        <taxon>Pentapetalae</taxon>
        <taxon>rosids</taxon>
        <taxon>malvids</taxon>
        <taxon>Brassicales</taxon>
        <taxon>Brassicaceae</taxon>
        <taxon>Brassiceae</taxon>
        <taxon>Brassica</taxon>
    </lineage>
</organism>
<dbReference type="EMBL" id="JAGKQM010000259">
    <property type="protein sequence ID" value="KAH0854768.1"/>
    <property type="molecule type" value="Genomic_DNA"/>
</dbReference>
<name>A0ABQ7XFP4_BRANA</name>
<keyword evidence="2" id="KW-1185">Reference proteome</keyword>
<evidence type="ECO:0000313" key="1">
    <source>
        <dbReference type="EMBL" id="KAH0854768.1"/>
    </source>
</evidence>